<keyword evidence="1" id="KW-0472">Membrane</keyword>
<organism evidence="2">
    <name type="scientific">Cacopsylla melanoneura</name>
    <dbReference type="NCBI Taxonomy" id="428564"/>
    <lineage>
        <taxon>Eukaryota</taxon>
        <taxon>Metazoa</taxon>
        <taxon>Ecdysozoa</taxon>
        <taxon>Arthropoda</taxon>
        <taxon>Hexapoda</taxon>
        <taxon>Insecta</taxon>
        <taxon>Pterygota</taxon>
        <taxon>Neoptera</taxon>
        <taxon>Paraneoptera</taxon>
        <taxon>Hemiptera</taxon>
        <taxon>Sternorrhyncha</taxon>
        <taxon>Psylloidea</taxon>
        <taxon>Psyllidae</taxon>
        <taxon>Psyllinae</taxon>
        <taxon>Cacopsylla</taxon>
    </lineage>
</organism>
<accession>A0A8D9E8G7</accession>
<reference evidence="2" key="1">
    <citation type="submission" date="2021-05" db="EMBL/GenBank/DDBJ databases">
        <authorList>
            <person name="Alioto T."/>
            <person name="Alioto T."/>
            <person name="Gomez Garrido J."/>
        </authorList>
    </citation>
    <scope>NUCLEOTIDE SEQUENCE</scope>
</reference>
<keyword evidence="1" id="KW-1133">Transmembrane helix</keyword>
<sequence length="125" mass="14518">MRGSVVLPTYVQSLYLVVITIEGQLLYVMFLFGTVSTESQVRNPVLPIITDRTQIPRYHNHIIINEFIIHIQTVHPEPCRLQLNRYPGKKEGNVLFLSFVSFHKRTPHTFYGKWLSANFPEILHG</sequence>
<dbReference type="AlphaFoldDB" id="A0A8D9E8G7"/>
<name>A0A8D9E8G7_9HEMI</name>
<feature type="transmembrane region" description="Helical" evidence="1">
    <location>
        <begin position="12"/>
        <end position="32"/>
    </location>
</feature>
<keyword evidence="1" id="KW-0812">Transmembrane</keyword>
<dbReference type="EMBL" id="HBUF01435983">
    <property type="protein sequence ID" value="CAG6742486.1"/>
    <property type="molecule type" value="Transcribed_RNA"/>
</dbReference>
<protein>
    <submittedName>
        <fullName evidence="2">Uncharacterized protein</fullName>
    </submittedName>
</protein>
<proteinExistence type="predicted"/>
<evidence type="ECO:0000256" key="1">
    <source>
        <dbReference type="SAM" id="Phobius"/>
    </source>
</evidence>
<dbReference type="EMBL" id="HBUF01435982">
    <property type="protein sequence ID" value="CAG6742485.1"/>
    <property type="molecule type" value="Transcribed_RNA"/>
</dbReference>
<evidence type="ECO:0000313" key="2">
    <source>
        <dbReference type="EMBL" id="CAG6742485.1"/>
    </source>
</evidence>